<evidence type="ECO:0000313" key="1">
    <source>
        <dbReference type="EMBL" id="KAG0412461.1"/>
    </source>
</evidence>
<sequence length="109" mass="12089">MSNIPEFTTHWWGDAFRMPSNEAVPSSSMSKDQFFRNTEHHSLGTLMPSAAARLTLHVVNSSWADLRRSEHGDARRSPPMVTLKAGAGDHRQGERRPPKSKAHLGAGSR</sequence>
<name>A0AC60NZ71_IXOPE</name>
<organism evidence="1 2">
    <name type="scientific">Ixodes persulcatus</name>
    <name type="common">Taiga tick</name>
    <dbReference type="NCBI Taxonomy" id="34615"/>
    <lineage>
        <taxon>Eukaryota</taxon>
        <taxon>Metazoa</taxon>
        <taxon>Ecdysozoa</taxon>
        <taxon>Arthropoda</taxon>
        <taxon>Chelicerata</taxon>
        <taxon>Arachnida</taxon>
        <taxon>Acari</taxon>
        <taxon>Parasitiformes</taxon>
        <taxon>Ixodida</taxon>
        <taxon>Ixodoidea</taxon>
        <taxon>Ixodidae</taxon>
        <taxon>Ixodinae</taxon>
        <taxon>Ixodes</taxon>
    </lineage>
</organism>
<protein>
    <submittedName>
        <fullName evidence="1">Uncharacterized protein</fullName>
    </submittedName>
</protein>
<keyword evidence="2" id="KW-1185">Reference proteome</keyword>
<gene>
    <name evidence="1" type="ORF">HPB47_010399</name>
</gene>
<reference evidence="1 2" key="1">
    <citation type="journal article" date="2020" name="Cell">
        <title>Large-Scale Comparative Analyses of Tick Genomes Elucidate Their Genetic Diversity and Vector Capacities.</title>
        <authorList>
            <consortium name="Tick Genome and Microbiome Consortium (TIGMIC)"/>
            <person name="Jia N."/>
            <person name="Wang J."/>
            <person name="Shi W."/>
            <person name="Du L."/>
            <person name="Sun Y."/>
            <person name="Zhan W."/>
            <person name="Jiang J.F."/>
            <person name="Wang Q."/>
            <person name="Zhang B."/>
            <person name="Ji P."/>
            <person name="Bell-Sakyi L."/>
            <person name="Cui X.M."/>
            <person name="Yuan T.T."/>
            <person name="Jiang B.G."/>
            <person name="Yang W.F."/>
            <person name="Lam T.T."/>
            <person name="Chang Q.C."/>
            <person name="Ding S.J."/>
            <person name="Wang X.J."/>
            <person name="Zhu J.G."/>
            <person name="Ruan X.D."/>
            <person name="Zhao L."/>
            <person name="Wei J.T."/>
            <person name="Ye R.Z."/>
            <person name="Que T.C."/>
            <person name="Du C.H."/>
            <person name="Zhou Y.H."/>
            <person name="Cheng J.X."/>
            <person name="Dai P.F."/>
            <person name="Guo W.B."/>
            <person name="Han X.H."/>
            <person name="Huang E.J."/>
            <person name="Li L.F."/>
            <person name="Wei W."/>
            <person name="Gao Y.C."/>
            <person name="Liu J.Z."/>
            <person name="Shao H.Z."/>
            <person name="Wang X."/>
            <person name="Wang C.C."/>
            <person name="Yang T.C."/>
            <person name="Huo Q.B."/>
            <person name="Li W."/>
            <person name="Chen H.Y."/>
            <person name="Chen S.E."/>
            <person name="Zhou L.G."/>
            <person name="Ni X.B."/>
            <person name="Tian J.H."/>
            <person name="Sheng Y."/>
            <person name="Liu T."/>
            <person name="Pan Y.S."/>
            <person name="Xia L.Y."/>
            <person name="Li J."/>
            <person name="Zhao F."/>
            <person name="Cao W.C."/>
        </authorList>
    </citation>
    <scope>NUCLEOTIDE SEQUENCE [LARGE SCALE GENOMIC DNA]</scope>
    <source>
        <strain evidence="1">Iper-2018</strain>
    </source>
</reference>
<accession>A0AC60NZ71</accession>
<evidence type="ECO:0000313" key="2">
    <source>
        <dbReference type="Proteomes" id="UP000805193"/>
    </source>
</evidence>
<dbReference type="EMBL" id="JABSTQ010011345">
    <property type="protein sequence ID" value="KAG0412461.1"/>
    <property type="molecule type" value="Genomic_DNA"/>
</dbReference>
<dbReference type="Proteomes" id="UP000805193">
    <property type="component" value="Unassembled WGS sequence"/>
</dbReference>
<proteinExistence type="predicted"/>
<comment type="caution">
    <text evidence="1">The sequence shown here is derived from an EMBL/GenBank/DDBJ whole genome shotgun (WGS) entry which is preliminary data.</text>
</comment>